<dbReference type="InterPro" id="IPR047794">
    <property type="entry name" value="C45_proenzyme-like"/>
</dbReference>
<dbReference type="InterPro" id="IPR005079">
    <property type="entry name" value="Peptidase_C45_hydrolase"/>
</dbReference>
<dbReference type="Gene3D" id="3.60.60.10">
    <property type="entry name" value="Penicillin V Acylase, Chain A"/>
    <property type="match status" value="1"/>
</dbReference>
<evidence type="ECO:0000259" key="1">
    <source>
        <dbReference type="Pfam" id="PF03417"/>
    </source>
</evidence>
<feature type="domain" description="Peptidase C45 hydrolase" evidence="1">
    <location>
        <begin position="129"/>
        <end position="293"/>
    </location>
</feature>
<dbReference type="GO" id="GO:0016746">
    <property type="term" value="F:acyltransferase activity"/>
    <property type="evidence" value="ECO:0007669"/>
    <property type="project" value="UniProtKB-KW"/>
</dbReference>
<sequence>MFTRGERVPSLRVIEIASPSALERGRQYGTAAAELIADAIAYYREAFAYQAGLTWDQALDHTRPWQRLVERDHPELLAEMAGIAEGAGVTLPEVLALNCRGEIIYDNWFPDSPADGCTSFSLIDGAAGDGHVYAGQNWDWREAVRGTVVILRVVQPPKPTLIMQVEAGQIGRHGANSAGLALNANGLGGRFDDSAGMPQTFIRRAVLDAANIADAVKILTSTTAHIPSNALLTHRDGFSIDIETTPGGHGWEYGENGLLVHGNHYQVLSPREVGSSGRLISPDSLIRVPRARRGLVKAAEATTPDDVRNTVHTAMSDHLGHPDSLCAHPDERLPAVEQWSTTLSSCVDLTTGEYYVAAGPPCENKYELVPFNLYNEVRP</sequence>
<evidence type="ECO:0000313" key="2">
    <source>
        <dbReference type="EMBL" id="TKK76285.1"/>
    </source>
</evidence>
<reference evidence="2 3" key="1">
    <citation type="submission" date="2019-04" db="EMBL/GenBank/DDBJ databases">
        <title>Kribbella sp. NEAU-THZ 27 nov., a novel actinomycete isolated from soil.</title>
        <authorList>
            <person name="Duan L."/>
        </authorList>
    </citation>
    <scope>NUCLEOTIDE SEQUENCE [LARGE SCALE GENOMIC DNA]</scope>
    <source>
        <strain evidence="3">NEAU-THZ27</strain>
    </source>
</reference>
<dbReference type="Proteomes" id="UP000305836">
    <property type="component" value="Unassembled WGS sequence"/>
</dbReference>
<dbReference type="OrthoDB" id="8109453at2"/>
<evidence type="ECO:0000313" key="3">
    <source>
        <dbReference type="Proteomes" id="UP000305836"/>
    </source>
</evidence>
<dbReference type="Pfam" id="PF03417">
    <property type="entry name" value="AAT"/>
    <property type="match status" value="1"/>
</dbReference>
<keyword evidence="2" id="KW-0808">Transferase</keyword>
<dbReference type="PANTHER" id="PTHR34180:SF1">
    <property type="entry name" value="BETA-ALANYL-DOPAMINE_CARCININE HYDROLASE"/>
    <property type="match status" value="1"/>
</dbReference>
<dbReference type="AlphaFoldDB" id="A0A4U3LKN3"/>
<name>A0A4U3LKN3_9ACTN</name>
<dbReference type="InterPro" id="IPR047801">
    <property type="entry name" value="Peptidase_C45"/>
</dbReference>
<organism evidence="2 3">
    <name type="scientific">Kribbella jiaozuonensis</name>
    <dbReference type="NCBI Taxonomy" id="2575441"/>
    <lineage>
        <taxon>Bacteria</taxon>
        <taxon>Bacillati</taxon>
        <taxon>Actinomycetota</taxon>
        <taxon>Actinomycetes</taxon>
        <taxon>Propionibacteriales</taxon>
        <taxon>Kribbellaceae</taxon>
        <taxon>Kribbella</taxon>
    </lineage>
</organism>
<gene>
    <name evidence="2" type="ORF">FDA38_28150</name>
</gene>
<keyword evidence="2" id="KW-0012">Acyltransferase</keyword>
<protein>
    <submittedName>
        <fullName evidence="2">Acyl-coenzyme A--6-aminopenicillanic-acid-acyltransferase form</fullName>
    </submittedName>
</protein>
<dbReference type="EMBL" id="SZPZ01000004">
    <property type="protein sequence ID" value="TKK76285.1"/>
    <property type="molecule type" value="Genomic_DNA"/>
</dbReference>
<dbReference type="NCBIfam" id="NF040521">
    <property type="entry name" value="C45_proenzyme"/>
    <property type="match status" value="1"/>
</dbReference>
<dbReference type="PANTHER" id="PTHR34180">
    <property type="entry name" value="PEPTIDASE C45"/>
    <property type="match status" value="1"/>
</dbReference>
<keyword evidence="3" id="KW-1185">Reference proteome</keyword>
<comment type="caution">
    <text evidence="2">The sequence shown here is derived from an EMBL/GenBank/DDBJ whole genome shotgun (WGS) entry which is preliminary data.</text>
</comment>
<proteinExistence type="predicted"/>
<accession>A0A4U3LKN3</accession>
<dbReference type="Gene3D" id="1.10.10.2120">
    <property type="match status" value="1"/>
</dbReference>